<evidence type="ECO:0000256" key="1">
    <source>
        <dbReference type="ARBA" id="ARBA00023122"/>
    </source>
</evidence>
<keyword evidence="5" id="KW-1185">Reference proteome</keyword>
<dbReference type="Gene3D" id="3.10.580.10">
    <property type="entry name" value="CBS-domain"/>
    <property type="match status" value="1"/>
</dbReference>
<dbReference type="PANTHER" id="PTHR43080">
    <property type="entry name" value="CBS DOMAIN-CONTAINING PROTEIN CBSX3, MITOCHONDRIAL"/>
    <property type="match status" value="1"/>
</dbReference>
<reference evidence="4 5" key="1">
    <citation type="submission" date="2018-03" db="EMBL/GenBank/DDBJ databases">
        <title>Genomic Encyclopedia of Archaeal and Bacterial Type Strains, Phase II (KMG-II): from individual species to whole genera.</title>
        <authorList>
            <person name="Goeker M."/>
        </authorList>
    </citation>
    <scope>NUCLEOTIDE SEQUENCE [LARGE SCALE GENOMIC DNA]</scope>
    <source>
        <strain evidence="4 5">DSM 29318</strain>
    </source>
</reference>
<evidence type="ECO:0000313" key="5">
    <source>
        <dbReference type="Proteomes" id="UP000238801"/>
    </source>
</evidence>
<dbReference type="AlphaFoldDB" id="A0A2T0X9A4"/>
<comment type="caution">
    <text evidence="4">The sequence shown here is derived from an EMBL/GenBank/DDBJ whole genome shotgun (WGS) entry which is preliminary data.</text>
</comment>
<dbReference type="SUPFAM" id="SSF54631">
    <property type="entry name" value="CBS-domain pair"/>
    <property type="match status" value="1"/>
</dbReference>
<accession>A0A2T0X9A4</accession>
<organism evidence="4 5">
    <name type="scientific">Hasllibacter halocynthiae</name>
    <dbReference type="NCBI Taxonomy" id="595589"/>
    <lineage>
        <taxon>Bacteria</taxon>
        <taxon>Pseudomonadati</taxon>
        <taxon>Pseudomonadota</taxon>
        <taxon>Alphaproteobacteria</taxon>
        <taxon>Rhodobacterales</taxon>
        <taxon>Roseobacteraceae</taxon>
        <taxon>Hasllibacter</taxon>
    </lineage>
</organism>
<dbReference type="CDD" id="cd04623">
    <property type="entry name" value="CBS_pair_bac_euk"/>
    <property type="match status" value="1"/>
</dbReference>
<keyword evidence="1 2" id="KW-0129">CBS domain</keyword>
<dbReference type="Pfam" id="PF00571">
    <property type="entry name" value="CBS"/>
    <property type="match status" value="2"/>
</dbReference>
<dbReference type="RefSeq" id="WP_106159895.1">
    <property type="nucleotide sequence ID" value="NZ_PVTT01000001.1"/>
</dbReference>
<evidence type="ECO:0000259" key="3">
    <source>
        <dbReference type="PROSITE" id="PS51371"/>
    </source>
</evidence>
<dbReference type="InterPro" id="IPR051257">
    <property type="entry name" value="Diverse_CBS-Domain"/>
</dbReference>
<feature type="domain" description="CBS" evidence="3">
    <location>
        <begin position="76"/>
        <end position="132"/>
    </location>
</feature>
<gene>
    <name evidence="4" type="ORF">BCF33_1149</name>
</gene>
<evidence type="ECO:0000313" key="4">
    <source>
        <dbReference type="EMBL" id="PRY95528.1"/>
    </source>
</evidence>
<dbReference type="InterPro" id="IPR000644">
    <property type="entry name" value="CBS_dom"/>
</dbReference>
<dbReference type="InterPro" id="IPR046342">
    <property type="entry name" value="CBS_dom_sf"/>
</dbReference>
<feature type="domain" description="CBS" evidence="3">
    <location>
        <begin position="6"/>
        <end position="66"/>
    </location>
</feature>
<dbReference type="SMART" id="SM00116">
    <property type="entry name" value="CBS"/>
    <property type="match status" value="2"/>
</dbReference>
<dbReference type="Proteomes" id="UP000238801">
    <property type="component" value="Unassembled WGS sequence"/>
</dbReference>
<dbReference type="InterPro" id="IPR044725">
    <property type="entry name" value="CBSX3_CBS_dom"/>
</dbReference>
<evidence type="ECO:0000256" key="2">
    <source>
        <dbReference type="PROSITE-ProRule" id="PRU00703"/>
    </source>
</evidence>
<dbReference type="OrthoDB" id="9807125at2"/>
<sequence length="143" mass="15411">MTVKRVLKGKAGGIVTVPPGTTLLDAVKRLAEHRIGTVVVTPDGGRVAGILSERDVAREVARRGASALEMPVEEAMTTEVETCTAEDTARGVLERMTEGRFRHMPVLEDGALAGLISLGDIVKYRLEEVRDERNALRDFVTGG</sequence>
<protein>
    <submittedName>
        <fullName evidence="4">CBS domain protein</fullName>
    </submittedName>
</protein>
<name>A0A2T0X9A4_9RHOB</name>
<dbReference type="PANTHER" id="PTHR43080:SF2">
    <property type="entry name" value="CBS DOMAIN-CONTAINING PROTEIN"/>
    <property type="match status" value="1"/>
</dbReference>
<dbReference type="EMBL" id="PVTT01000001">
    <property type="protein sequence ID" value="PRY95528.1"/>
    <property type="molecule type" value="Genomic_DNA"/>
</dbReference>
<dbReference type="PROSITE" id="PS51371">
    <property type="entry name" value="CBS"/>
    <property type="match status" value="2"/>
</dbReference>
<proteinExistence type="predicted"/>